<feature type="non-terminal residue" evidence="1">
    <location>
        <position position="1"/>
    </location>
</feature>
<name>A0A383CPI4_9ZZZZ</name>
<dbReference type="EMBL" id="UINC01210471">
    <property type="protein sequence ID" value="SVE33940.1"/>
    <property type="molecule type" value="Genomic_DNA"/>
</dbReference>
<accession>A0A383CPI4</accession>
<gene>
    <name evidence="1" type="ORF">METZ01_LOCUS486794</name>
</gene>
<proteinExistence type="predicted"/>
<dbReference type="AlphaFoldDB" id="A0A383CPI4"/>
<dbReference type="InterPro" id="IPR029062">
    <property type="entry name" value="Class_I_gatase-like"/>
</dbReference>
<protein>
    <submittedName>
        <fullName evidence="1">Uncharacterized protein</fullName>
    </submittedName>
</protein>
<evidence type="ECO:0000313" key="1">
    <source>
        <dbReference type="EMBL" id="SVE33940.1"/>
    </source>
</evidence>
<dbReference type="SUPFAM" id="SSF52317">
    <property type="entry name" value="Class I glutamine amidotransferase-like"/>
    <property type="match status" value="1"/>
</dbReference>
<feature type="non-terminal residue" evidence="1">
    <location>
        <position position="239"/>
    </location>
</feature>
<sequence>EIVLAGPHFERVAPSDGGTNAPPPSVAGGIFLNLLKQTKSPSVHIKIDPSIIESVDLDPLAQEDRLNLEANLRWMLSRARAQWKTPSRKSQVGVFIDIGATHDGTMKIVKALELEGVFCRLLNQSLLNGTALKKVEALILPDGDPLILKKSLGEKGGENIKKFLRRGGRLLCISGSAYVPAKTVRLYNKTYDFPLALVNCTAEWREAETSSKTEQIEIEFSGNSIGLGKETFFGRRGLR</sequence>
<reference evidence="1" key="1">
    <citation type="submission" date="2018-05" db="EMBL/GenBank/DDBJ databases">
        <authorList>
            <person name="Lanie J.A."/>
            <person name="Ng W.-L."/>
            <person name="Kazmierczak K.M."/>
            <person name="Andrzejewski T.M."/>
            <person name="Davidsen T.M."/>
            <person name="Wayne K.J."/>
            <person name="Tettelin H."/>
            <person name="Glass J.I."/>
            <person name="Rusch D."/>
            <person name="Podicherti R."/>
            <person name="Tsui H.-C.T."/>
            <person name="Winkler M.E."/>
        </authorList>
    </citation>
    <scope>NUCLEOTIDE SEQUENCE</scope>
</reference>
<organism evidence="1">
    <name type="scientific">marine metagenome</name>
    <dbReference type="NCBI Taxonomy" id="408172"/>
    <lineage>
        <taxon>unclassified sequences</taxon>
        <taxon>metagenomes</taxon>
        <taxon>ecological metagenomes</taxon>
    </lineage>
</organism>